<evidence type="ECO:0000313" key="4">
    <source>
        <dbReference type="Proteomes" id="UP000182444"/>
    </source>
</evidence>
<evidence type="ECO:0000256" key="1">
    <source>
        <dbReference type="SAM" id="MobiDB-lite"/>
    </source>
</evidence>
<evidence type="ECO:0000256" key="2">
    <source>
        <dbReference type="SAM" id="Phobius"/>
    </source>
</evidence>
<name>A0A1D8N4G4_YARLL</name>
<dbReference type="EMBL" id="CP017553">
    <property type="protein sequence ID" value="AOW00536.1"/>
    <property type="molecule type" value="Genomic_DNA"/>
</dbReference>
<sequence>MGFSPASDPPAAFSGEGTAPGGADDLDQGSSAYRFSTPVRTPASTTSLSGKSELGPDPEFSYESLGSGNWKTLIRPCCFVVLFSSTPPRPVSLYELRDPQPFVAAACKAYSDDLANLDETEATHRTTRKASLLIEPLFQALIQISRDLVNYNRPLKNSGTFTLWALPTFLDTADPVADAAAPAVHDGKKEQRFVGPVKCLRVCEEGINHKINHITVQILPSQNAQTIPHSITLVVPSAGAAYQALCDLQGCKPAMNSCFKRKDFNEQDYRDIVGRSRAALVVPELLWSFIGFVSPGFYVLRVSFRKQCSYPRCQSLGSPD</sequence>
<proteinExistence type="predicted"/>
<feature type="transmembrane region" description="Helical" evidence="2">
    <location>
        <begin position="285"/>
        <end position="304"/>
    </location>
</feature>
<dbReference type="GeneID" id="94582399"/>
<dbReference type="AlphaFoldDB" id="A0A1D8N4G4"/>
<reference evidence="3 4" key="1">
    <citation type="journal article" date="2016" name="PLoS ONE">
        <title>Sequence Assembly of Yarrowia lipolytica Strain W29/CLIB89 Shows Transposable Element Diversity.</title>
        <authorList>
            <person name="Magnan C."/>
            <person name="Yu J."/>
            <person name="Chang I."/>
            <person name="Jahn E."/>
            <person name="Kanomata Y."/>
            <person name="Wu J."/>
            <person name="Zeller M."/>
            <person name="Oakes M."/>
            <person name="Baldi P."/>
            <person name="Sandmeyer S."/>
        </authorList>
    </citation>
    <scope>NUCLEOTIDE SEQUENCE [LARGE SCALE GENOMIC DNA]</scope>
    <source>
        <strain evidence="4">CLIB89(W29)</strain>
    </source>
</reference>
<keyword evidence="2" id="KW-1133">Transmembrane helix</keyword>
<dbReference type="Proteomes" id="UP000182444">
    <property type="component" value="Chromosome 1A"/>
</dbReference>
<dbReference type="VEuPathDB" id="FungiDB:YALI1_A11745g"/>
<keyword evidence="2" id="KW-0812">Transmembrane</keyword>
<keyword evidence="2" id="KW-0472">Membrane</keyword>
<accession>A0A1D8N4G4</accession>
<protein>
    <submittedName>
        <fullName evidence="3">Uncharacterized protein</fullName>
    </submittedName>
</protein>
<organism evidence="3 4">
    <name type="scientific">Yarrowia lipolytica</name>
    <name type="common">Candida lipolytica</name>
    <dbReference type="NCBI Taxonomy" id="4952"/>
    <lineage>
        <taxon>Eukaryota</taxon>
        <taxon>Fungi</taxon>
        <taxon>Dikarya</taxon>
        <taxon>Ascomycota</taxon>
        <taxon>Saccharomycotina</taxon>
        <taxon>Dipodascomycetes</taxon>
        <taxon>Dipodascales</taxon>
        <taxon>Dipodascales incertae sedis</taxon>
        <taxon>Yarrowia</taxon>
    </lineage>
</organism>
<evidence type="ECO:0000313" key="3">
    <source>
        <dbReference type="EMBL" id="AOW00536.1"/>
    </source>
</evidence>
<feature type="compositionally biased region" description="Polar residues" evidence="1">
    <location>
        <begin position="28"/>
        <end position="50"/>
    </location>
</feature>
<dbReference type="RefSeq" id="XP_068137838.1">
    <property type="nucleotide sequence ID" value="XM_068281737.1"/>
</dbReference>
<feature type="region of interest" description="Disordered" evidence="1">
    <location>
        <begin position="1"/>
        <end position="57"/>
    </location>
</feature>
<gene>
    <name evidence="3" type="ORF">YALI1_A11745g</name>
</gene>